<dbReference type="PANTHER" id="PTHR42847:SF4">
    <property type="entry name" value="ALKANESULFONATE MONOOXYGENASE-RELATED"/>
    <property type="match status" value="1"/>
</dbReference>
<dbReference type="SUPFAM" id="SSF51679">
    <property type="entry name" value="Bacterial luciferase-like"/>
    <property type="match status" value="1"/>
</dbReference>
<dbReference type="Pfam" id="PF00296">
    <property type="entry name" value="Bac_luciferase"/>
    <property type="match status" value="1"/>
</dbReference>
<dbReference type="STRING" id="485913.Krac_6780"/>
<comment type="caution">
    <text evidence="6">The sequence shown here is derived from an EMBL/GenBank/DDBJ whole genome shotgun (WGS) entry which is preliminary data.</text>
</comment>
<dbReference type="EMBL" id="ADVG01000002">
    <property type="protein sequence ID" value="EFH85556.1"/>
    <property type="molecule type" value="Genomic_DNA"/>
</dbReference>
<evidence type="ECO:0000256" key="3">
    <source>
        <dbReference type="ARBA" id="ARBA00023002"/>
    </source>
</evidence>
<dbReference type="Proteomes" id="UP000004508">
    <property type="component" value="Unassembled WGS sequence"/>
</dbReference>
<dbReference type="OrthoDB" id="143323at2"/>
<evidence type="ECO:0000256" key="1">
    <source>
        <dbReference type="ARBA" id="ARBA00022630"/>
    </source>
</evidence>
<evidence type="ECO:0000259" key="5">
    <source>
        <dbReference type="Pfam" id="PF00296"/>
    </source>
</evidence>
<keyword evidence="1" id="KW-0285">Flavoprotein</keyword>
<dbReference type="NCBIfam" id="TIGR03560">
    <property type="entry name" value="F420_Rv1855c"/>
    <property type="match status" value="1"/>
</dbReference>
<dbReference type="GO" id="GO:0046306">
    <property type="term" value="P:alkanesulfonate catabolic process"/>
    <property type="evidence" value="ECO:0007669"/>
    <property type="project" value="TreeGrafter"/>
</dbReference>
<dbReference type="InParanoid" id="D6TP20"/>
<dbReference type="InterPro" id="IPR019952">
    <property type="entry name" value="F420_OxRdatse_Rv1855c_pred"/>
</dbReference>
<dbReference type="InterPro" id="IPR011251">
    <property type="entry name" value="Luciferase-like_dom"/>
</dbReference>
<evidence type="ECO:0000256" key="2">
    <source>
        <dbReference type="ARBA" id="ARBA00022643"/>
    </source>
</evidence>
<dbReference type="InterPro" id="IPR036661">
    <property type="entry name" value="Luciferase-like_sf"/>
</dbReference>
<keyword evidence="2" id="KW-0288">FMN</keyword>
<keyword evidence="7" id="KW-1185">Reference proteome</keyword>
<dbReference type="Gene3D" id="3.20.20.30">
    <property type="entry name" value="Luciferase-like domain"/>
    <property type="match status" value="1"/>
</dbReference>
<name>D6TP20_KTERA</name>
<protein>
    <submittedName>
        <fullName evidence="6">Putative F420-dependent oxidoreductase</fullName>
    </submittedName>
</protein>
<reference evidence="6 7" key="1">
    <citation type="journal article" date="2011" name="Stand. Genomic Sci.">
        <title>Non-contiguous finished genome sequence and contextual data of the filamentous soil bacterium Ktedonobacter racemifer type strain (SOSP1-21).</title>
        <authorList>
            <person name="Chang Y.J."/>
            <person name="Land M."/>
            <person name="Hauser L."/>
            <person name="Chertkov O."/>
            <person name="Del Rio T.G."/>
            <person name="Nolan M."/>
            <person name="Copeland A."/>
            <person name="Tice H."/>
            <person name="Cheng J.F."/>
            <person name="Lucas S."/>
            <person name="Han C."/>
            <person name="Goodwin L."/>
            <person name="Pitluck S."/>
            <person name="Ivanova N."/>
            <person name="Ovchinikova G."/>
            <person name="Pati A."/>
            <person name="Chen A."/>
            <person name="Palaniappan K."/>
            <person name="Mavromatis K."/>
            <person name="Liolios K."/>
            <person name="Brettin T."/>
            <person name="Fiebig A."/>
            <person name="Rohde M."/>
            <person name="Abt B."/>
            <person name="Goker M."/>
            <person name="Detter J.C."/>
            <person name="Woyke T."/>
            <person name="Bristow J."/>
            <person name="Eisen J.A."/>
            <person name="Markowitz V."/>
            <person name="Hugenholtz P."/>
            <person name="Kyrpides N.C."/>
            <person name="Klenk H.P."/>
            <person name="Lapidus A."/>
        </authorList>
    </citation>
    <scope>NUCLEOTIDE SEQUENCE [LARGE SCALE GENOMIC DNA]</scope>
    <source>
        <strain evidence="7">DSM 44963</strain>
    </source>
</reference>
<keyword evidence="4" id="KW-0503">Monooxygenase</keyword>
<organism evidence="6 7">
    <name type="scientific">Ktedonobacter racemifer DSM 44963</name>
    <dbReference type="NCBI Taxonomy" id="485913"/>
    <lineage>
        <taxon>Bacteria</taxon>
        <taxon>Bacillati</taxon>
        <taxon>Chloroflexota</taxon>
        <taxon>Ktedonobacteria</taxon>
        <taxon>Ktedonobacterales</taxon>
        <taxon>Ktedonobacteraceae</taxon>
        <taxon>Ktedonobacter</taxon>
    </lineage>
</organism>
<accession>D6TP20</accession>
<dbReference type="FunCoup" id="D6TP20">
    <property type="interactions" value="122"/>
</dbReference>
<proteinExistence type="predicted"/>
<evidence type="ECO:0000313" key="6">
    <source>
        <dbReference type="EMBL" id="EFH85556.1"/>
    </source>
</evidence>
<keyword evidence="3" id="KW-0560">Oxidoreductase</keyword>
<evidence type="ECO:0000256" key="4">
    <source>
        <dbReference type="ARBA" id="ARBA00023033"/>
    </source>
</evidence>
<feature type="domain" description="Luciferase-like" evidence="5">
    <location>
        <begin position="15"/>
        <end position="293"/>
    </location>
</feature>
<dbReference type="eggNOG" id="COG2141">
    <property type="taxonomic scope" value="Bacteria"/>
</dbReference>
<dbReference type="AlphaFoldDB" id="D6TP20"/>
<dbReference type="RefSeq" id="WP_007909157.1">
    <property type="nucleotide sequence ID" value="NZ_ADVG01000002.1"/>
</dbReference>
<sequence length="320" mass="35894">MVALSIMLEGQNGLNWKHWKYLVQEVEDLGFAGLFRSDHFTNPAPPDIDSLEMIVSQTYLADHTQRIHFGPLVAPLSFRDPLLLARQAAAIDDLSGGRMLLGIGAGWQEREHELFGYPLGDVTTRMARFEEGLEVITRLLKSDEPVHFAGRFYQLRGATLLPRPQRPGGPRILIGGNGKKRTLPLVARYAHIWNAVAISSEEFRERSVLLDTLLQQEGRRPGDVKRTLMLNLTYGRTLDEIAQRLKPHLARPELAGRSLQEAIEVLNASGKTLVGTPEHILRQIDAYAQAGVEELMLQWLDLDDHAGLHHLAEHVLAKLK</sequence>
<evidence type="ECO:0000313" key="7">
    <source>
        <dbReference type="Proteomes" id="UP000004508"/>
    </source>
</evidence>
<dbReference type="PANTHER" id="PTHR42847">
    <property type="entry name" value="ALKANESULFONATE MONOOXYGENASE"/>
    <property type="match status" value="1"/>
</dbReference>
<dbReference type="GO" id="GO:0008726">
    <property type="term" value="F:alkanesulfonate monooxygenase activity"/>
    <property type="evidence" value="ECO:0007669"/>
    <property type="project" value="TreeGrafter"/>
</dbReference>
<gene>
    <name evidence="6" type="ORF">Krac_6780</name>
</gene>
<dbReference type="InterPro" id="IPR050172">
    <property type="entry name" value="SsuD_RutA_monooxygenase"/>
</dbReference>